<dbReference type="PRINTS" id="PR00819">
    <property type="entry name" value="CBXCFQXSUPER"/>
</dbReference>
<evidence type="ECO:0000256" key="3">
    <source>
        <dbReference type="ARBA" id="ARBA00022840"/>
    </source>
</evidence>
<protein>
    <submittedName>
        <fullName evidence="6">P-loop containing nucleoside triphosphate hydrolase protein</fullName>
    </submittedName>
</protein>
<evidence type="ECO:0000256" key="1">
    <source>
        <dbReference type="ARBA" id="ARBA00010378"/>
    </source>
</evidence>
<dbReference type="InterPro" id="IPR000641">
    <property type="entry name" value="CbxX/CfxQ"/>
</dbReference>
<dbReference type="FunFam" id="3.40.50.300:FF:001660">
    <property type="entry name" value="NF-X1 finger and helicase protein, putative"/>
    <property type="match status" value="1"/>
</dbReference>
<dbReference type="Pfam" id="PF17866">
    <property type="entry name" value="AAA_lid_6"/>
    <property type="match status" value="1"/>
</dbReference>
<dbReference type="InterPro" id="IPR041677">
    <property type="entry name" value="DNA2/NAM7_AAA_11"/>
</dbReference>
<dbReference type="InterPro" id="IPR047187">
    <property type="entry name" value="SF1_C_Upf1"/>
</dbReference>
<feature type="domain" description="AAA+ ATPase" evidence="5">
    <location>
        <begin position="1890"/>
        <end position="2028"/>
    </location>
</feature>
<dbReference type="Pfam" id="PF00004">
    <property type="entry name" value="AAA"/>
    <property type="match status" value="3"/>
</dbReference>
<dbReference type="EMBL" id="JAWWNJ010000112">
    <property type="protein sequence ID" value="KAK6992252.1"/>
    <property type="molecule type" value="Genomic_DNA"/>
</dbReference>
<dbReference type="Gene3D" id="3.40.50.300">
    <property type="entry name" value="P-loop containing nucleotide triphosphate hydrolases"/>
    <property type="match status" value="5"/>
</dbReference>
<dbReference type="Proteomes" id="UP001362999">
    <property type="component" value="Unassembled WGS sequence"/>
</dbReference>
<name>A0AAV9ZUU3_9AGAR</name>
<feature type="domain" description="AAA+ ATPase" evidence="5">
    <location>
        <begin position="1615"/>
        <end position="1731"/>
    </location>
</feature>
<dbReference type="CDD" id="cd06008">
    <property type="entry name" value="NF-X1-zinc-finger"/>
    <property type="match status" value="1"/>
</dbReference>
<evidence type="ECO:0000256" key="4">
    <source>
        <dbReference type="SAM" id="MobiDB-lite"/>
    </source>
</evidence>
<evidence type="ECO:0000256" key="2">
    <source>
        <dbReference type="ARBA" id="ARBA00022741"/>
    </source>
</evidence>
<dbReference type="SMART" id="SM00382">
    <property type="entry name" value="AAA"/>
    <property type="match status" value="4"/>
</dbReference>
<sequence length="2308" mass="256018">MDDDIRISKLNKLFNTVRNDGAKNSRSNLSNFLESICIQPDPANCVGKIVGSSSGLSSLQAAMRVDLSDTFLNGGAVNLLSYLQAPDLPTINGGSFLRQVIEAVVDPPFFWDALVSAFESNRLSSGGARCFAWLLLQLVQFPDSAADPYIDIASRPHILPPLVESSDEATRKSAYKLKHIVETCKAPVAGADDVQPGGRHDNDFADFRRIAILPTADEVASDEAPFLRRHNPSDCPDPAEAVAQCLDDQYRLLREDMLYEIKEELPIAQGKKSGHHRGLVVEGFKLLPDVYHSTDDRSRCRWGIQLQVEGYLWFFKKQSLPQRKKFLDENRNYFKHQAHTCLIVDEELVAFPTIHRDEDLLTQTPPIVVLQFEGHKSTVKALAKLRSRKQPKIKVIQIDTAIFSYEPILKALQNMRTMPLSNELLCWTESSRLEPPDYDHPTARSHLFSPIVDHTATVIDAIKTHPHQDLSSLLATPKSILLDDSQAKSLLAGLTQRVSLIQGPPGTGKSFIGALLAKVLHKSCRKILVVCYTNHALDQFLEDLMDIGVPPGDMVRLGGKSTARTEPLMLSKQQGGTKMGRSDWNSVNLLKSCSTTSLQKLKDKVQKFVTKSPDILGYLQYEDSEAEFFDALSVPAGSGGMTQIGKGGKKIDRWYLLNRWEGGHDAGIFTSHPSVLEASHIWSMDLPARRSKMEKWRNAYRTEQAETITDTGTSFNDCQSSISQIFADRDLSILRSKGIIGCTTTAAAKYSNELRGASPEVLLVEEAGEILESHIITALTPATKQIILIGDHKQLRPKVNNYLLTIEKGDGFELNRSLFERLVLKGYPHEVLSKQHRMRPEISALIRSLTYPELVDADSTKTRPDLRGVRDNLVFIDHDKPEDENSSFKNRFEEGNKSSKRNSHEALMVMKIVKYLGQQGYGTDKLVVLTPYLGQLRELQDVLKAENDPVLNDLDSYDLVRAGLMPPSSAQISKNKLRLATIDNYQGEESDIVISSLTRSNASHDIGFMFSPERLNVLLSRPRNAFIMIGNSDTFLNSRKGKDLWTKYFGQLKAGGHVYDGLPVRCVRHQDRIALLKAPGDFEQHCPDGGCQEPCGTILNCNKHTCPSKCHQLSDHSKMECEFILRSKCPNGHAQSWQCCKGTPANCNKCDLEAKLAEQNRQRDFEFQQKREAAEKEYKEKLAAVDAKIAAQKMNSQDAQIQAQRKQALEQKERDLEDLVARGTGSVLPPRAQPDSSPCGATDAGTTQEQQVKAAPSQPPSLPVHTSVGPSDTMAIPTSSSRTEWQRQKDFEGADNTAIDAIMDMVGLEEVKTTVLDIKAKIDLALRQGVSLKDERFNTTFLGNPGTGKTTVARHYAKFLATVGILPGDEFVETTGARLSNDGVTSAKKMLEKLLDDGGGTIFVDEAYQLTGPHSTGGRQVLEFLLAEMENNVGKIVFIFAGYAKEMESFFEHNPGLNSRIPYQLNFSDFIDAEFLGMLEQLVKKRFSGSMKIEGEIDGLYARIAVRRLGRGRGTPGFGNARALANTFATITTRQATRLARQRKEGLKPDDFLLTAQDLIGPNPAEASLQSKAWDKLQRLIGLESVKESVRSMLSMIETNYERELAEQEPLQLSLNQVYLGSPGTGKTTVAKLYGEILADLGLISKGEVVVKNPADFIGDALGVSETKTKAILANTVGKVLVIDEAYMLYTGGKTGDQSDPYKTAVIDTIVAEIQSVPGEDRCVLLLGYEDKMMEMFQNVNPGLSRRFNVESAFQFEDFNDAELLQILELKLKSQHLNATEAGKRTAIEVLSRERVRPNFGNGGAVENLIGLAKRRQQTRQKGARAKSSDIVFEPQDFDPDFDRDSHASTNLTKLFEDVVGCEDIIAKLAECQAIVQNGKIHGLDWRELVPTNWVFKGPPGTGKTTVARKMGQVYCDMGFLSSPKVEECRASDLIGQYVGQTGPKTVKLMEKALGRVLFIDEAYQLAGSSAFAQEAIDELVGLLTNTRFQAKMVVVLAGYDDDMNMLLSVNAGLASRFASELTFRNMDPDKCLALLRKELQKSKVTLDPASDSDIISLLENMSQLQGWGNARDMKTMAKEMVGIALSKQLVLSASDAVACVQRHFTSLSNRSAAPTVARLGQVLAQSAPPPSRTPFSTNVATTTKIREVEATSMEPSNTDEVGRDAGVSDAVWRQLQQDTKAAEAEQRRRQEEIEKAEHAAREAKEEEERRIAEIKRLEQMARDDEGKRKLEEARLRELVARQERERLELERQARRKAEEAARRQEAKAQSKLREMGVCEAGFRWIKQQGGYRCAGGAHFVGDQQLGL</sequence>
<accession>A0AAV9ZUU3</accession>
<evidence type="ECO:0000313" key="7">
    <source>
        <dbReference type="Proteomes" id="UP001362999"/>
    </source>
</evidence>
<keyword evidence="7" id="KW-1185">Reference proteome</keyword>
<dbReference type="FunFam" id="3.40.50.300:FF:000216">
    <property type="entry name" value="Type VII secretion ATPase EccA"/>
    <property type="match status" value="3"/>
</dbReference>
<feature type="compositionally biased region" description="Basic and acidic residues" evidence="4">
    <location>
        <begin position="2181"/>
        <end position="2210"/>
    </location>
</feature>
<feature type="region of interest" description="Disordered" evidence="4">
    <location>
        <begin position="2177"/>
        <end position="2210"/>
    </location>
</feature>
<comment type="caution">
    <text evidence="6">The sequence shown here is derived from an EMBL/GenBank/DDBJ whole genome shotgun (WGS) entry which is preliminary data.</text>
</comment>
<dbReference type="Pfam" id="PF13087">
    <property type="entry name" value="AAA_12"/>
    <property type="match status" value="1"/>
</dbReference>
<organism evidence="6 7">
    <name type="scientific">Favolaschia claudopus</name>
    <dbReference type="NCBI Taxonomy" id="2862362"/>
    <lineage>
        <taxon>Eukaryota</taxon>
        <taxon>Fungi</taxon>
        <taxon>Dikarya</taxon>
        <taxon>Basidiomycota</taxon>
        <taxon>Agaricomycotina</taxon>
        <taxon>Agaricomycetes</taxon>
        <taxon>Agaricomycetidae</taxon>
        <taxon>Agaricales</taxon>
        <taxon>Marasmiineae</taxon>
        <taxon>Mycenaceae</taxon>
        <taxon>Favolaschia</taxon>
    </lineage>
</organism>
<dbReference type="InterPro" id="IPR041679">
    <property type="entry name" value="DNA2/NAM7-like_C"/>
</dbReference>
<dbReference type="GO" id="GO:0005524">
    <property type="term" value="F:ATP binding"/>
    <property type="evidence" value="ECO:0007669"/>
    <property type="project" value="UniProtKB-KW"/>
</dbReference>
<dbReference type="CDD" id="cd17936">
    <property type="entry name" value="EEXXEc_NFX1"/>
    <property type="match status" value="1"/>
</dbReference>
<dbReference type="FunFam" id="1.10.8.60:FF:000160">
    <property type="entry name" value="WGS project CABT00000000 data, contig 2.55"/>
    <property type="match status" value="1"/>
</dbReference>
<proteinExistence type="inferred from homology"/>
<dbReference type="CDD" id="cd18808">
    <property type="entry name" value="SF1_C_Upf1"/>
    <property type="match status" value="1"/>
</dbReference>
<gene>
    <name evidence="6" type="ORF">R3P38DRAFT_2740990</name>
</gene>
<feature type="region of interest" description="Disordered" evidence="4">
    <location>
        <begin position="1224"/>
        <end position="1287"/>
    </location>
</feature>
<keyword evidence="6" id="KW-0378">Hydrolase</keyword>
<dbReference type="Gene3D" id="1.10.8.60">
    <property type="match status" value="2"/>
</dbReference>
<feature type="domain" description="AAA+ ATPase" evidence="5">
    <location>
        <begin position="495"/>
        <end position="824"/>
    </location>
</feature>
<dbReference type="PANTHER" id="PTHR43392:SF2">
    <property type="entry name" value="AAA-TYPE ATPASE FAMILY PROTEIN _ ANKYRIN REPEAT FAMILY PROTEIN"/>
    <property type="match status" value="1"/>
</dbReference>
<dbReference type="InterPro" id="IPR003959">
    <property type="entry name" value="ATPase_AAA_core"/>
</dbReference>
<dbReference type="GO" id="GO:0016887">
    <property type="term" value="F:ATP hydrolysis activity"/>
    <property type="evidence" value="ECO:0007669"/>
    <property type="project" value="InterPro"/>
</dbReference>
<dbReference type="Pfam" id="PF13086">
    <property type="entry name" value="AAA_11"/>
    <property type="match status" value="1"/>
</dbReference>
<dbReference type="InterPro" id="IPR050773">
    <property type="entry name" value="CbxX/CfxQ_RuBisCO_ESX"/>
</dbReference>
<feature type="domain" description="AAA+ ATPase" evidence="5">
    <location>
        <begin position="1335"/>
        <end position="1467"/>
    </location>
</feature>
<dbReference type="InterPro" id="IPR027417">
    <property type="entry name" value="P-loop_NTPase"/>
</dbReference>
<comment type="similarity">
    <text evidence="1">Belongs to the CbxX/CfxQ family.</text>
</comment>
<keyword evidence="2" id="KW-0547">Nucleotide-binding</keyword>
<dbReference type="CDD" id="cd00009">
    <property type="entry name" value="AAA"/>
    <property type="match status" value="1"/>
</dbReference>
<dbReference type="SUPFAM" id="SSF52540">
    <property type="entry name" value="P-loop containing nucleoside triphosphate hydrolases"/>
    <property type="match status" value="4"/>
</dbReference>
<reference evidence="6 7" key="1">
    <citation type="journal article" date="2024" name="J Genomics">
        <title>Draft genome sequencing and assembly of Favolaschia claudopus CIRM-BRFM 2984 isolated from oak limbs.</title>
        <authorList>
            <person name="Navarro D."/>
            <person name="Drula E."/>
            <person name="Chaduli D."/>
            <person name="Cazenave R."/>
            <person name="Ahrendt S."/>
            <person name="Wang J."/>
            <person name="Lipzen A."/>
            <person name="Daum C."/>
            <person name="Barry K."/>
            <person name="Grigoriev I.V."/>
            <person name="Favel A."/>
            <person name="Rosso M.N."/>
            <person name="Martin F."/>
        </authorList>
    </citation>
    <scope>NUCLEOTIDE SEQUENCE [LARGE SCALE GENOMIC DNA]</scope>
    <source>
        <strain evidence="6 7">CIRM-BRFM 2984</strain>
    </source>
</reference>
<dbReference type="PANTHER" id="PTHR43392">
    <property type="entry name" value="AAA-TYPE ATPASE FAMILY PROTEIN / ANKYRIN REPEAT FAMILY PROTEIN"/>
    <property type="match status" value="1"/>
</dbReference>
<dbReference type="InterPro" id="IPR003593">
    <property type="entry name" value="AAA+_ATPase"/>
</dbReference>
<dbReference type="InterPro" id="IPR041627">
    <property type="entry name" value="AAA_lid_6"/>
</dbReference>
<keyword evidence="3" id="KW-0067">ATP-binding</keyword>
<evidence type="ECO:0000259" key="5">
    <source>
        <dbReference type="SMART" id="SM00382"/>
    </source>
</evidence>
<evidence type="ECO:0000313" key="6">
    <source>
        <dbReference type="EMBL" id="KAK6992252.1"/>
    </source>
</evidence>
<dbReference type="GO" id="GO:0004386">
    <property type="term" value="F:helicase activity"/>
    <property type="evidence" value="ECO:0007669"/>
    <property type="project" value="InterPro"/>
</dbReference>